<accession>A0A6M6E006</accession>
<geneLocation type="plasmid" evidence="4">
    <name>pfdu301a</name>
</geneLocation>
<evidence type="ECO:0000256" key="1">
    <source>
        <dbReference type="SAM" id="Coils"/>
    </source>
</evidence>
<dbReference type="EMBL" id="CP045273">
    <property type="protein sequence ID" value="QJX80463.1"/>
    <property type="molecule type" value="Genomic_DNA"/>
</dbReference>
<evidence type="ECO:0000256" key="2">
    <source>
        <dbReference type="SAM" id="Phobius"/>
    </source>
</evidence>
<reference evidence="3 4" key="1">
    <citation type="submission" date="2019-10" db="EMBL/GenBank/DDBJ databases">
        <title>Complete genome sequences for adaption low water activity.</title>
        <authorList>
            <person name="Zhao L."/>
            <person name="Zhong J."/>
        </authorList>
    </citation>
    <scope>NUCLEOTIDE SEQUENCE [LARGE SCALE GENOMIC DNA]</scope>
    <source>
        <strain evidence="3 4">FDU301</strain>
        <plasmid evidence="4">pfdu301a</plasmid>
    </source>
</reference>
<gene>
    <name evidence="3" type="ORF">FDZ14_30715</name>
</gene>
<feature type="coiled-coil region" evidence="1">
    <location>
        <begin position="44"/>
        <end position="71"/>
    </location>
</feature>
<keyword evidence="1" id="KW-0175">Coiled coil</keyword>
<feature type="transmembrane region" description="Helical" evidence="2">
    <location>
        <begin position="188"/>
        <end position="209"/>
    </location>
</feature>
<proteinExistence type="predicted"/>
<name>A0A6M6E006_PRIMG</name>
<keyword evidence="3" id="KW-0614">Plasmid</keyword>
<evidence type="ECO:0000313" key="4">
    <source>
        <dbReference type="Proteomes" id="UP000501076"/>
    </source>
</evidence>
<evidence type="ECO:0000313" key="3">
    <source>
        <dbReference type="EMBL" id="QJX80463.1"/>
    </source>
</evidence>
<protein>
    <submittedName>
        <fullName evidence="3">Uncharacterized protein</fullName>
    </submittedName>
</protein>
<keyword evidence="2" id="KW-0472">Membrane</keyword>
<keyword evidence="2" id="KW-1133">Transmembrane helix</keyword>
<keyword evidence="2" id="KW-0812">Transmembrane</keyword>
<dbReference type="RefSeq" id="WP_171778454.1">
    <property type="nucleotide sequence ID" value="NZ_CP045273.1"/>
</dbReference>
<dbReference type="Proteomes" id="UP000501076">
    <property type="component" value="Plasmid pFDU301A"/>
</dbReference>
<dbReference type="AlphaFoldDB" id="A0A6M6E006"/>
<organism evidence="3 4">
    <name type="scientific">Priestia megaterium</name>
    <name type="common">Bacillus megaterium</name>
    <dbReference type="NCBI Taxonomy" id="1404"/>
    <lineage>
        <taxon>Bacteria</taxon>
        <taxon>Bacillati</taxon>
        <taxon>Bacillota</taxon>
        <taxon>Bacilli</taxon>
        <taxon>Bacillales</taxon>
        <taxon>Bacillaceae</taxon>
        <taxon>Priestia</taxon>
    </lineage>
</organism>
<sequence>MEEMHCNRCREELKEDKNLCGQCETLIDKVLNLIETDEKVAKFYAEVEEEQKRAKIILDKLRYKYNNLENQSKGASLLRSTGRGLKKVYKFNVLDAGIKSAKKIFSGTKGNNGEENLATEEELLIEEIAELEDFIETDPVELVIFQFVYTDEEKGIDRNEQEEERKNFLLEPIKYLAKEKFYHMDKVLQFKIGIALIVVLSLIFITISIL</sequence>